<gene>
    <name evidence="2" type="ORF">QRD43_15820</name>
</gene>
<name>A0ABT7LKI7_9BURK</name>
<evidence type="ECO:0000313" key="3">
    <source>
        <dbReference type="Proteomes" id="UP001238603"/>
    </source>
</evidence>
<evidence type="ECO:0000313" key="2">
    <source>
        <dbReference type="EMBL" id="MDL5033382.1"/>
    </source>
</evidence>
<organism evidence="2 3">
    <name type="scientific">Roseateles subflavus</name>
    <dbReference type="NCBI Taxonomy" id="3053353"/>
    <lineage>
        <taxon>Bacteria</taxon>
        <taxon>Pseudomonadati</taxon>
        <taxon>Pseudomonadota</taxon>
        <taxon>Betaproteobacteria</taxon>
        <taxon>Burkholderiales</taxon>
        <taxon>Sphaerotilaceae</taxon>
        <taxon>Roseateles</taxon>
    </lineage>
</organism>
<dbReference type="Proteomes" id="UP001238603">
    <property type="component" value="Unassembled WGS sequence"/>
</dbReference>
<feature type="domain" description="DUF1330" evidence="1">
    <location>
        <begin position="4"/>
        <end position="96"/>
    </location>
</feature>
<dbReference type="Gene3D" id="3.30.70.100">
    <property type="match status" value="1"/>
</dbReference>
<protein>
    <submittedName>
        <fullName evidence="2">DUF1330 domain-containing protein</fullName>
    </submittedName>
</protein>
<evidence type="ECO:0000259" key="1">
    <source>
        <dbReference type="Pfam" id="PF07045"/>
    </source>
</evidence>
<dbReference type="InterPro" id="IPR010753">
    <property type="entry name" value="DUF1330"/>
</dbReference>
<dbReference type="PANTHER" id="PTHR41521:SF4">
    <property type="entry name" value="BLR0684 PROTEIN"/>
    <property type="match status" value="1"/>
</dbReference>
<sequence length="96" mass="10837">MPVAFVIADVTVTDAEQMAKYREWSTRAMQEHGAEVLVRGGAIEVLEGDWQPTRLVLLKFADHATARAFYDSETYRHARTLRENAGVMRMLIVDGV</sequence>
<keyword evidence="3" id="KW-1185">Reference proteome</keyword>
<dbReference type="PANTHER" id="PTHR41521">
    <property type="match status" value="1"/>
</dbReference>
<proteinExistence type="predicted"/>
<accession>A0ABT7LKI7</accession>
<comment type="caution">
    <text evidence="2">The sequence shown here is derived from an EMBL/GenBank/DDBJ whole genome shotgun (WGS) entry which is preliminary data.</text>
</comment>
<dbReference type="EMBL" id="JASVDS010000004">
    <property type="protein sequence ID" value="MDL5033382.1"/>
    <property type="molecule type" value="Genomic_DNA"/>
</dbReference>
<dbReference type="SUPFAM" id="SSF54909">
    <property type="entry name" value="Dimeric alpha+beta barrel"/>
    <property type="match status" value="1"/>
</dbReference>
<dbReference type="InterPro" id="IPR011008">
    <property type="entry name" value="Dimeric_a/b-barrel"/>
</dbReference>
<dbReference type="Pfam" id="PF07045">
    <property type="entry name" value="DUF1330"/>
    <property type="match status" value="1"/>
</dbReference>
<dbReference type="RefSeq" id="WP_285983466.1">
    <property type="nucleotide sequence ID" value="NZ_JASVDS010000004.1"/>
</dbReference>
<reference evidence="2 3" key="1">
    <citation type="submission" date="2023-06" db="EMBL/GenBank/DDBJ databases">
        <title>Pelomonas sp. APW6 16S ribosomal RNA gene genome sequencing and assembly.</title>
        <authorList>
            <person name="Woo H."/>
        </authorList>
    </citation>
    <scope>NUCLEOTIDE SEQUENCE [LARGE SCALE GENOMIC DNA]</scope>
    <source>
        <strain evidence="2 3">APW6</strain>
    </source>
</reference>